<feature type="transmembrane region" description="Helical" evidence="1">
    <location>
        <begin position="60"/>
        <end position="79"/>
    </location>
</feature>
<organism evidence="2 3">
    <name type="scientific">Croceitalea dokdonensis DOKDO 023</name>
    <dbReference type="NCBI Taxonomy" id="1300341"/>
    <lineage>
        <taxon>Bacteria</taxon>
        <taxon>Pseudomonadati</taxon>
        <taxon>Bacteroidota</taxon>
        <taxon>Flavobacteriia</taxon>
        <taxon>Flavobacteriales</taxon>
        <taxon>Flavobacteriaceae</taxon>
        <taxon>Croceitalea</taxon>
    </lineage>
</organism>
<proteinExistence type="predicted"/>
<accession>A0A0P7AET3</accession>
<dbReference type="Pfam" id="PF13715">
    <property type="entry name" value="CarbopepD_reg_2"/>
    <property type="match status" value="1"/>
</dbReference>
<dbReference type="InterPro" id="IPR008969">
    <property type="entry name" value="CarboxyPept-like_regulatory"/>
</dbReference>
<sequence>MKPKKHKRLSQKERVLIQTLLKENQNKYFTTKKLWLADQTKTKSMLSRPTCHIRESNVNLVMKIPFIFLVLLFFASLGVCAQEDFFKGIVLDAKSRTPVAFATIRIQGKAVGVISNEDGSFRIPTWFKASGDNIEISSMGYEKQQTALSTFKLGQTNVVLLAPALFELEEAVVTAKLKTLSAEEIVQYAINNLYNNYPDETYAYLGYYRDYQRKNDTYINLNEAIISVLDHGFKSIDTVMTNFLIHEYKENKQFKIDSLARQPYDYTDFTKIVPGALLQSRGGNELMLLRVHDPIRNNRIKTFSYVYNLREDFIKNHTFTLSGTTYYDNKKVYKIKFRADFEPYLANGIIYIAKEDFAIRKFFYEVNEVYEIETVLGKKTSYTSTRTKNIVEDKGVLFRILIEYKELGDKLFLNYISFKNKFRVARPPLFSITSLEVDSKNKNLRFTLNKPLSEVKNLKLRNIEVRYDGQEVPLKGLTLVGPDSFTVTPNSKQKKDIPQQKKLFSTFIDPNKQKLKVVVKKIKDKEGNLLQEPRLEELYQFREFFVQSPMEPNNFKGHNTYFMQKELPLFSASQPVLQLPESKTYWMNTPLQSIDVAPNF</sequence>
<evidence type="ECO:0000313" key="2">
    <source>
        <dbReference type="EMBL" id="KPM30689.1"/>
    </source>
</evidence>
<dbReference type="AlphaFoldDB" id="A0A0P7AET3"/>
<dbReference type="STRING" id="1300341.I595_3185"/>
<name>A0A0P7AET3_9FLAO</name>
<evidence type="ECO:0000313" key="3">
    <source>
        <dbReference type="Proteomes" id="UP000050280"/>
    </source>
</evidence>
<dbReference type="Proteomes" id="UP000050280">
    <property type="component" value="Unassembled WGS sequence"/>
</dbReference>
<dbReference type="RefSeq" id="WP_054560173.1">
    <property type="nucleotide sequence ID" value="NZ_LDJX01000007.1"/>
</dbReference>
<dbReference type="EMBL" id="LDJX01000007">
    <property type="protein sequence ID" value="KPM30689.1"/>
    <property type="molecule type" value="Genomic_DNA"/>
</dbReference>
<reference evidence="2 3" key="1">
    <citation type="submission" date="2015-09" db="EMBL/GenBank/DDBJ databases">
        <title>Genome sequence of the marine flavobacterium Croceitalea dokdonensis DOKDO 023 that contains proton- and sodium-pumping rhodopsins.</title>
        <authorList>
            <person name="Kwon S.-K."/>
            <person name="Lee H.K."/>
            <person name="Kwak M.-J."/>
            <person name="Kim J.F."/>
        </authorList>
    </citation>
    <scope>NUCLEOTIDE SEQUENCE [LARGE SCALE GENOMIC DNA]</scope>
    <source>
        <strain evidence="2 3">DOKDO 023</strain>
    </source>
</reference>
<keyword evidence="3" id="KW-1185">Reference proteome</keyword>
<dbReference type="Gene3D" id="2.60.40.1120">
    <property type="entry name" value="Carboxypeptidase-like, regulatory domain"/>
    <property type="match status" value="1"/>
</dbReference>
<keyword evidence="1" id="KW-0812">Transmembrane</keyword>
<keyword evidence="1" id="KW-0472">Membrane</keyword>
<evidence type="ECO:0000256" key="1">
    <source>
        <dbReference type="SAM" id="Phobius"/>
    </source>
</evidence>
<protein>
    <submittedName>
        <fullName evidence="2">Putative outer membrane protein</fullName>
    </submittedName>
</protein>
<dbReference type="OrthoDB" id="1201225at2"/>
<comment type="caution">
    <text evidence="2">The sequence shown here is derived from an EMBL/GenBank/DDBJ whole genome shotgun (WGS) entry which is preliminary data.</text>
</comment>
<gene>
    <name evidence="2" type="ORF">I595_3185</name>
</gene>
<dbReference type="SUPFAM" id="SSF49464">
    <property type="entry name" value="Carboxypeptidase regulatory domain-like"/>
    <property type="match status" value="1"/>
</dbReference>
<keyword evidence="1" id="KW-1133">Transmembrane helix</keyword>